<protein>
    <submittedName>
        <fullName evidence="2">Uncharacterized protein</fullName>
    </submittedName>
</protein>
<evidence type="ECO:0000256" key="1">
    <source>
        <dbReference type="SAM" id="Phobius"/>
    </source>
</evidence>
<organism evidence="2 3">
    <name type="scientific">Liparis tanakae</name>
    <name type="common">Tanaka's snailfish</name>
    <dbReference type="NCBI Taxonomy" id="230148"/>
    <lineage>
        <taxon>Eukaryota</taxon>
        <taxon>Metazoa</taxon>
        <taxon>Chordata</taxon>
        <taxon>Craniata</taxon>
        <taxon>Vertebrata</taxon>
        <taxon>Euteleostomi</taxon>
        <taxon>Actinopterygii</taxon>
        <taxon>Neopterygii</taxon>
        <taxon>Teleostei</taxon>
        <taxon>Neoteleostei</taxon>
        <taxon>Acanthomorphata</taxon>
        <taxon>Eupercaria</taxon>
        <taxon>Perciformes</taxon>
        <taxon>Cottioidei</taxon>
        <taxon>Cottales</taxon>
        <taxon>Liparidae</taxon>
        <taxon>Liparis</taxon>
    </lineage>
</organism>
<proteinExistence type="predicted"/>
<reference evidence="2 3" key="1">
    <citation type="submission" date="2019-03" db="EMBL/GenBank/DDBJ databases">
        <title>First draft genome of Liparis tanakae, snailfish: a comprehensive survey of snailfish specific genes.</title>
        <authorList>
            <person name="Kim W."/>
            <person name="Song I."/>
            <person name="Jeong J.-H."/>
            <person name="Kim D."/>
            <person name="Kim S."/>
            <person name="Ryu S."/>
            <person name="Song J.Y."/>
            <person name="Lee S.K."/>
        </authorList>
    </citation>
    <scope>NUCLEOTIDE SEQUENCE [LARGE SCALE GENOMIC DNA]</scope>
    <source>
        <tissue evidence="2">Muscle</tissue>
    </source>
</reference>
<keyword evidence="1" id="KW-1133">Transmembrane helix</keyword>
<dbReference type="Proteomes" id="UP000314294">
    <property type="component" value="Unassembled WGS sequence"/>
</dbReference>
<accession>A0A4Z2GJA6</accession>
<keyword evidence="1" id="KW-0472">Membrane</keyword>
<name>A0A4Z2GJA6_9TELE</name>
<gene>
    <name evidence="2" type="ORF">EYF80_036146</name>
</gene>
<dbReference type="EMBL" id="SRLO01000510">
    <property type="protein sequence ID" value="TNN53638.1"/>
    <property type="molecule type" value="Genomic_DNA"/>
</dbReference>
<feature type="transmembrane region" description="Helical" evidence="1">
    <location>
        <begin position="39"/>
        <end position="62"/>
    </location>
</feature>
<keyword evidence="1" id="KW-0812">Transmembrane</keyword>
<keyword evidence="3" id="KW-1185">Reference proteome</keyword>
<comment type="caution">
    <text evidence="2">The sequence shown here is derived from an EMBL/GenBank/DDBJ whole genome shotgun (WGS) entry which is preliminary data.</text>
</comment>
<sequence length="104" mass="11351">MTPMYRALRAQMGIFAASHWQPGDMSSLRREERGEGKRLSAVSMVTWTLNPTITIILVTWLLSRYVDHVPDAVALSFHGPGPGPRPWPPALALGSSPSGYLAHG</sequence>
<dbReference type="AlphaFoldDB" id="A0A4Z2GJA6"/>
<evidence type="ECO:0000313" key="3">
    <source>
        <dbReference type="Proteomes" id="UP000314294"/>
    </source>
</evidence>
<evidence type="ECO:0000313" key="2">
    <source>
        <dbReference type="EMBL" id="TNN53638.1"/>
    </source>
</evidence>